<keyword evidence="3" id="KW-1003">Cell membrane</keyword>
<feature type="transmembrane region" description="Helical" evidence="7">
    <location>
        <begin position="113"/>
        <end position="133"/>
    </location>
</feature>
<sequence length="336" mass="37530">MDMSVHQETAGVRDDANVTQQQAKNAPQKQGGRQSALRRRRWNGRETLAGYLFILPSIIGFMVFVLYPLVTSVYYSLTKWDGVTTPVFVGLKNYIYIFTKDPSFIPTLKATGLFALLSVPSSLILGLLLAVLLNRNLPGIKLFRTALYLPAILPAIATLTLWKFIYNPQIGLANQVLSFLHLPTSTWLSSYTMALPAIVITGLWGIGSTMIIFLSGLQAVPKEIYEAAKIDGAGSLRLFWHTTLPMISPIIFLQLILQIFGALQAFNQFNILPGPGFSTEVLMVHIYHTGFGSISQFPQIGYATAEVWILFFLIMLVTIFTFRFSSMWVYEENSVD</sequence>
<feature type="region of interest" description="Disordered" evidence="8">
    <location>
        <begin position="1"/>
        <end position="38"/>
    </location>
</feature>
<accession>A0ABQ3V2R8</accession>
<dbReference type="InterPro" id="IPR051393">
    <property type="entry name" value="ABC_transporter_permease"/>
</dbReference>
<feature type="transmembrane region" description="Helical" evidence="7">
    <location>
        <begin position="238"/>
        <end position="260"/>
    </location>
</feature>
<dbReference type="Gene3D" id="1.10.3720.10">
    <property type="entry name" value="MetI-like"/>
    <property type="match status" value="1"/>
</dbReference>
<dbReference type="SUPFAM" id="SSF161098">
    <property type="entry name" value="MetI-like"/>
    <property type="match status" value="1"/>
</dbReference>
<evidence type="ECO:0000256" key="5">
    <source>
        <dbReference type="ARBA" id="ARBA00022989"/>
    </source>
</evidence>
<dbReference type="Pfam" id="PF00528">
    <property type="entry name" value="BPD_transp_1"/>
    <property type="match status" value="1"/>
</dbReference>
<feature type="transmembrane region" description="Helical" evidence="7">
    <location>
        <begin position="307"/>
        <end position="330"/>
    </location>
</feature>
<dbReference type="PROSITE" id="PS50928">
    <property type="entry name" value="ABC_TM1"/>
    <property type="match status" value="1"/>
</dbReference>
<keyword evidence="2 7" id="KW-0813">Transport</keyword>
<evidence type="ECO:0000313" key="11">
    <source>
        <dbReference type="Proteomes" id="UP000654345"/>
    </source>
</evidence>
<feature type="transmembrane region" description="Helical" evidence="7">
    <location>
        <begin position="48"/>
        <end position="70"/>
    </location>
</feature>
<proteinExistence type="inferred from homology"/>
<feature type="compositionally biased region" description="Polar residues" evidence="8">
    <location>
        <begin position="17"/>
        <end position="33"/>
    </location>
</feature>
<evidence type="ECO:0000256" key="4">
    <source>
        <dbReference type="ARBA" id="ARBA00022692"/>
    </source>
</evidence>
<evidence type="ECO:0000256" key="8">
    <source>
        <dbReference type="SAM" id="MobiDB-lite"/>
    </source>
</evidence>
<name>A0ABQ3V2R8_9CHLR</name>
<protein>
    <submittedName>
        <fullName evidence="10">Sugar ABC transporter permease</fullName>
    </submittedName>
</protein>
<feature type="domain" description="ABC transmembrane type-1" evidence="9">
    <location>
        <begin position="108"/>
        <end position="321"/>
    </location>
</feature>
<keyword evidence="6 7" id="KW-0472">Membrane</keyword>
<comment type="similarity">
    <text evidence="7">Belongs to the binding-protein-dependent transport system permease family.</text>
</comment>
<evidence type="ECO:0000256" key="6">
    <source>
        <dbReference type="ARBA" id="ARBA00023136"/>
    </source>
</evidence>
<feature type="transmembrane region" description="Helical" evidence="7">
    <location>
        <begin position="145"/>
        <end position="165"/>
    </location>
</feature>
<dbReference type="Proteomes" id="UP000654345">
    <property type="component" value="Unassembled WGS sequence"/>
</dbReference>
<dbReference type="CDD" id="cd06261">
    <property type="entry name" value="TM_PBP2"/>
    <property type="match status" value="1"/>
</dbReference>
<reference evidence="10 11" key="1">
    <citation type="journal article" date="2021" name="Int. J. Syst. Evol. Microbiol.">
        <title>Reticulibacter mediterranei gen. nov., sp. nov., within the new family Reticulibacteraceae fam. nov., and Ktedonospora formicarum gen. nov., sp. nov., Ktedonobacter robiniae sp. nov., Dictyobacter formicarum sp. nov. and Dictyobacter arantiisoli sp. nov., belonging to the class Ktedonobacteria.</title>
        <authorList>
            <person name="Yabe S."/>
            <person name="Zheng Y."/>
            <person name="Wang C.M."/>
            <person name="Sakai Y."/>
            <person name="Abe K."/>
            <person name="Yokota A."/>
            <person name="Donadio S."/>
            <person name="Cavaletti L."/>
            <person name="Monciardini P."/>
        </authorList>
    </citation>
    <scope>NUCLEOTIDE SEQUENCE [LARGE SCALE GENOMIC DNA]</scope>
    <source>
        <strain evidence="10 11">SOSP1-30</strain>
    </source>
</reference>
<keyword evidence="11" id="KW-1185">Reference proteome</keyword>
<evidence type="ECO:0000256" key="3">
    <source>
        <dbReference type="ARBA" id="ARBA00022475"/>
    </source>
</evidence>
<evidence type="ECO:0000313" key="10">
    <source>
        <dbReference type="EMBL" id="GHO58925.1"/>
    </source>
</evidence>
<keyword evidence="4 7" id="KW-0812">Transmembrane</keyword>
<feature type="transmembrane region" description="Helical" evidence="7">
    <location>
        <begin position="193"/>
        <end position="217"/>
    </location>
</feature>
<gene>
    <name evidence="10" type="ORF">KSB_74000</name>
</gene>
<evidence type="ECO:0000259" key="9">
    <source>
        <dbReference type="PROSITE" id="PS50928"/>
    </source>
</evidence>
<dbReference type="PANTHER" id="PTHR30193">
    <property type="entry name" value="ABC TRANSPORTER PERMEASE PROTEIN"/>
    <property type="match status" value="1"/>
</dbReference>
<keyword evidence="5 7" id="KW-1133">Transmembrane helix</keyword>
<comment type="subcellular location">
    <subcellularLocation>
        <location evidence="1 7">Cell membrane</location>
        <topology evidence="1 7">Multi-pass membrane protein</topology>
    </subcellularLocation>
</comment>
<comment type="caution">
    <text evidence="10">The sequence shown here is derived from an EMBL/GenBank/DDBJ whole genome shotgun (WGS) entry which is preliminary data.</text>
</comment>
<dbReference type="PANTHER" id="PTHR30193:SF1">
    <property type="entry name" value="ABC TRANSPORTER PERMEASE PROTEIN YESP-RELATED"/>
    <property type="match status" value="1"/>
</dbReference>
<dbReference type="InterPro" id="IPR000515">
    <property type="entry name" value="MetI-like"/>
</dbReference>
<evidence type="ECO:0000256" key="1">
    <source>
        <dbReference type="ARBA" id="ARBA00004651"/>
    </source>
</evidence>
<organism evidence="10 11">
    <name type="scientific">Ktedonobacter robiniae</name>
    <dbReference type="NCBI Taxonomy" id="2778365"/>
    <lineage>
        <taxon>Bacteria</taxon>
        <taxon>Bacillati</taxon>
        <taxon>Chloroflexota</taxon>
        <taxon>Ktedonobacteria</taxon>
        <taxon>Ktedonobacterales</taxon>
        <taxon>Ktedonobacteraceae</taxon>
        <taxon>Ktedonobacter</taxon>
    </lineage>
</organism>
<evidence type="ECO:0000256" key="2">
    <source>
        <dbReference type="ARBA" id="ARBA00022448"/>
    </source>
</evidence>
<dbReference type="EMBL" id="BNJG01000003">
    <property type="protein sequence ID" value="GHO58925.1"/>
    <property type="molecule type" value="Genomic_DNA"/>
</dbReference>
<dbReference type="InterPro" id="IPR035906">
    <property type="entry name" value="MetI-like_sf"/>
</dbReference>
<evidence type="ECO:0000256" key="7">
    <source>
        <dbReference type="RuleBase" id="RU363032"/>
    </source>
</evidence>